<accession>A0A386KNU4</accession>
<keyword evidence="2" id="KW-1185">Reference proteome</keyword>
<dbReference type="GeneID" id="55611850"/>
<evidence type="ECO:0000313" key="2">
    <source>
        <dbReference type="Proteomes" id="UP000267142"/>
    </source>
</evidence>
<name>A0A386KNU4_9CAUD</name>
<organism evidence="1 2">
    <name type="scientific">Microbacterium phage Burro</name>
    <dbReference type="NCBI Taxonomy" id="2315703"/>
    <lineage>
        <taxon>Viruses</taxon>
        <taxon>Duplodnaviria</taxon>
        <taxon>Heunggongvirae</taxon>
        <taxon>Uroviricota</taxon>
        <taxon>Caudoviricetes</taxon>
        <taxon>Burrovirus</taxon>
        <taxon>Burrovirus burro</taxon>
    </lineage>
</organism>
<dbReference type="KEGG" id="vg:55611850"/>
<sequence length="265" mass="30071">MANADVAMTLDEAVEEVLGLLTGLEVAYDPQFDRYRAIARTLNRALRANALEHEWSYYSSIENVGLAHAGDTDVALRSSIRLRKIGDDSVRFVRPGTSDVVEWAYIIPRDALHKYNGRYAGLWASVTRERLSFSRPLGEGLEGMEIHLPVMREPRMFAIPPVPNDPEAPIVPMPQDTREQLLDYDYPDAIILRAAYMYAQTDPIMQPRVQTLEAQFNDLKYQLISRDDQVTDSAFLNDFFVPITNSIDGGGYGWNGRHPHSDERR</sequence>
<protein>
    <submittedName>
        <fullName evidence="1">Uncharacterized protein</fullName>
    </submittedName>
</protein>
<evidence type="ECO:0000313" key="1">
    <source>
        <dbReference type="EMBL" id="AYD86183.1"/>
    </source>
</evidence>
<dbReference type="Proteomes" id="UP000267142">
    <property type="component" value="Segment"/>
</dbReference>
<dbReference type="EMBL" id="MH825698">
    <property type="protein sequence ID" value="AYD86183.1"/>
    <property type="molecule type" value="Genomic_DNA"/>
</dbReference>
<proteinExistence type="predicted"/>
<reference evidence="1 2" key="1">
    <citation type="submission" date="2018-08" db="EMBL/GenBank/DDBJ databases">
        <authorList>
            <person name="Solberg C.E."/>
            <person name="Bonilla J.A."/>
            <person name="Klyczek K."/>
            <person name="Garlena R.A."/>
            <person name="Russell D.A."/>
            <person name="Pope W.H."/>
            <person name="Jacobs-Sera D."/>
            <person name="Hatfull G.F."/>
        </authorList>
    </citation>
    <scope>NUCLEOTIDE SEQUENCE [LARGE SCALE GENOMIC DNA]</scope>
</reference>
<dbReference type="RefSeq" id="YP_009841659.1">
    <property type="nucleotide sequence ID" value="NC_048733.1"/>
</dbReference>
<gene>
    <name evidence="1" type="primary">40</name>
    <name evidence="1" type="ORF">SEA_BURRO_40</name>
</gene>